<gene>
    <name evidence="2" type="ORF">Tdes44962_MAKER03552</name>
</gene>
<name>A0A9W7SPJ7_9PEZI</name>
<sequence length="325" mass="34642">MPGPSMPVDTEELSLDVIDSPDCKPASPSGAGATQSRVDAGEQEVAAKPAKTAWRIVNRSPTPTESCEAPAAYQSVHGVNPTAEDSVLILPVTQSERSSPTVHTVQKSRSQRFEIDISAPWARMKSQQNRSRSSTPVSAGIAPISAECPHDRPGMSSTASSSVPALPSTMSQSGVTLYRDKRYSQSVASSIARGEAVAEEAEKHVRYVETPTPAFLDEEWPLKTSASAPTLHAAEHGNQGLLRESMPFEYFEDVESVAIGDPQLVVDESTTPNEFVDGVDAAVSGVPSSDGSTGLAMRILRLPEGFDDQTDLDAVLRRILRTSAI</sequence>
<dbReference type="EMBL" id="RIBY02002001">
    <property type="protein sequence ID" value="KAH9826292.1"/>
    <property type="molecule type" value="Genomic_DNA"/>
</dbReference>
<evidence type="ECO:0000313" key="3">
    <source>
        <dbReference type="Proteomes" id="UP001138500"/>
    </source>
</evidence>
<keyword evidence="3" id="KW-1185">Reference proteome</keyword>
<accession>A0A9W7SPJ7</accession>
<feature type="compositionally biased region" description="Polar residues" evidence="1">
    <location>
        <begin position="155"/>
        <end position="170"/>
    </location>
</feature>
<feature type="region of interest" description="Disordered" evidence="1">
    <location>
        <begin position="1"/>
        <end position="49"/>
    </location>
</feature>
<dbReference type="OrthoDB" id="10427233at2759"/>
<comment type="caution">
    <text evidence="2">The sequence shown here is derived from an EMBL/GenBank/DDBJ whole genome shotgun (WGS) entry which is preliminary data.</text>
</comment>
<reference evidence="2 3" key="2">
    <citation type="journal article" date="2021" name="Curr. Genet.">
        <title>Genetic response to nitrogen starvation in the aggressive Eucalyptus foliar pathogen Teratosphaeria destructans.</title>
        <authorList>
            <person name="Havenga M."/>
            <person name="Wingfield B.D."/>
            <person name="Wingfield M.J."/>
            <person name="Dreyer L.L."/>
            <person name="Roets F."/>
            <person name="Aylward J."/>
        </authorList>
    </citation>
    <scope>NUCLEOTIDE SEQUENCE [LARGE SCALE GENOMIC DNA]</scope>
    <source>
        <strain evidence="2">CMW44962</strain>
    </source>
</reference>
<protein>
    <submittedName>
        <fullName evidence="2">Uncharacterized protein</fullName>
    </submittedName>
</protein>
<reference evidence="2 3" key="1">
    <citation type="journal article" date="2018" name="IMA Fungus">
        <title>IMA Genome-F 10: Nine draft genome sequences of Claviceps purpurea s.lat., including C. arundinis, C. humidiphila, and C. cf. spartinae, pseudomolecules for the pitch canker pathogen Fusarium circinatum, draft genome of Davidsoniella eucalypti, Grosmannia galeiformis, Quambalaria eucalypti, and Teratosphaeria destructans.</title>
        <authorList>
            <person name="Wingfield B.D."/>
            <person name="Liu M."/>
            <person name="Nguyen H.D."/>
            <person name="Lane F.A."/>
            <person name="Morgan S.W."/>
            <person name="De Vos L."/>
            <person name="Wilken P.M."/>
            <person name="Duong T.A."/>
            <person name="Aylward J."/>
            <person name="Coetzee M.P."/>
            <person name="Dadej K."/>
            <person name="De Beer Z.W."/>
            <person name="Findlay W."/>
            <person name="Havenga M."/>
            <person name="Kolarik M."/>
            <person name="Menzies J.G."/>
            <person name="Naidoo K."/>
            <person name="Pochopski O."/>
            <person name="Shoukouhi P."/>
            <person name="Santana Q.C."/>
            <person name="Seifert K.A."/>
            <person name="Soal N."/>
            <person name="Steenkamp E.T."/>
            <person name="Tatham C.T."/>
            <person name="van der Nest M.A."/>
            <person name="Wingfield M.J."/>
        </authorList>
    </citation>
    <scope>NUCLEOTIDE SEQUENCE [LARGE SCALE GENOMIC DNA]</scope>
    <source>
        <strain evidence="2">CMW44962</strain>
    </source>
</reference>
<proteinExistence type="predicted"/>
<feature type="region of interest" description="Disordered" evidence="1">
    <location>
        <begin position="123"/>
        <end position="170"/>
    </location>
</feature>
<evidence type="ECO:0000313" key="2">
    <source>
        <dbReference type="EMBL" id="KAH9826292.1"/>
    </source>
</evidence>
<evidence type="ECO:0000256" key="1">
    <source>
        <dbReference type="SAM" id="MobiDB-lite"/>
    </source>
</evidence>
<organism evidence="2 3">
    <name type="scientific">Teratosphaeria destructans</name>
    <dbReference type="NCBI Taxonomy" id="418781"/>
    <lineage>
        <taxon>Eukaryota</taxon>
        <taxon>Fungi</taxon>
        <taxon>Dikarya</taxon>
        <taxon>Ascomycota</taxon>
        <taxon>Pezizomycotina</taxon>
        <taxon>Dothideomycetes</taxon>
        <taxon>Dothideomycetidae</taxon>
        <taxon>Mycosphaerellales</taxon>
        <taxon>Teratosphaeriaceae</taxon>
        <taxon>Teratosphaeria</taxon>
    </lineage>
</organism>
<feature type="compositionally biased region" description="Polar residues" evidence="1">
    <location>
        <begin position="125"/>
        <end position="137"/>
    </location>
</feature>
<dbReference type="AlphaFoldDB" id="A0A9W7SPJ7"/>
<dbReference type="Proteomes" id="UP001138500">
    <property type="component" value="Unassembled WGS sequence"/>
</dbReference>